<evidence type="ECO:0000256" key="1">
    <source>
        <dbReference type="SAM" id="Coils"/>
    </source>
</evidence>
<evidence type="ECO:0000313" key="4">
    <source>
        <dbReference type="EnsemblProtists" id="EKX37694"/>
    </source>
</evidence>
<accession>L1IP82</accession>
<organism evidence="3">
    <name type="scientific">Guillardia theta (strain CCMP2712)</name>
    <name type="common">Cryptophyte</name>
    <dbReference type="NCBI Taxonomy" id="905079"/>
    <lineage>
        <taxon>Eukaryota</taxon>
        <taxon>Cryptophyceae</taxon>
        <taxon>Pyrenomonadales</taxon>
        <taxon>Geminigeraceae</taxon>
        <taxon>Guillardia</taxon>
    </lineage>
</organism>
<dbReference type="Proteomes" id="UP000011087">
    <property type="component" value="Unassembled WGS sequence"/>
</dbReference>
<evidence type="ECO:0000313" key="5">
    <source>
        <dbReference type="Proteomes" id="UP000011087"/>
    </source>
</evidence>
<proteinExistence type="predicted"/>
<name>L1IP82_GUITC</name>
<keyword evidence="5" id="KW-1185">Reference proteome</keyword>
<sequence>MKFAEILLIVLNNSTTTADMDSEKHESETAKELVNALKSELQRSKELQEEIDIKETRISSLESEIRDMTSTFDREKSDLQRELSMKSQLYENGLTMMHEMQQVCRKRATTRLLCSLVFLFEFVIVPLQAQEILFQRIKFLEDQLEKVRTELYKAKQEAQEMLLYKAEVNDLNEALEELENEMQTLVEKIQNLECERQEMISSHRVQEDNSVELEQALREVQQLRSLSDSRESLLRMLEDGRHIDHAGMQKLRRAGRIMQPPEKTGHHPAQPPAKRKPGTSKDGNERLRARSGAALVESPRSESNLKVPASRTPENLQRGSAIVAKRRTGPREILTAGLELVIDT</sequence>
<evidence type="ECO:0000256" key="2">
    <source>
        <dbReference type="SAM" id="MobiDB-lite"/>
    </source>
</evidence>
<reference evidence="4" key="3">
    <citation type="submission" date="2015-06" db="UniProtKB">
        <authorList>
            <consortium name="EnsemblProtists"/>
        </authorList>
    </citation>
    <scope>IDENTIFICATION</scope>
</reference>
<feature type="region of interest" description="Disordered" evidence="2">
    <location>
        <begin position="259"/>
        <end position="314"/>
    </location>
</feature>
<reference evidence="5" key="2">
    <citation type="submission" date="2012-11" db="EMBL/GenBank/DDBJ databases">
        <authorList>
            <person name="Kuo A."/>
            <person name="Curtis B.A."/>
            <person name="Tanifuji G."/>
            <person name="Burki F."/>
            <person name="Gruber A."/>
            <person name="Irimia M."/>
            <person name="Maruyama S."/>
            <person name="Arias M.C."/>
            <person name="Ball S.G."/>
            <person name="Gile G.H."/>
            <person name="Hirakawa Y."/>
            <person name="Hopkins J.F."/>
            <person name="Rensing S.A."/>
            <person name="Schmutz J."/>
            <person name="Symeonidi A."/>
            <person name="Elias M."/>
            <person name="Eveleigh R.J."/>
            <person name="Herman E.K."/>
            <person name="Klute M.J."/>
            <person name="Nakayama T."/>
            <person name="Obornik M."/>
            <person name="Reyes-Prieto A."/>
            <person name="Armbrust E.V."/>
            <person name="Aves S.J."/>
            <person name="Beiko R.G."/>
            <person name="Coutinho P."/>
            <person name="Dacks J.B."/>
            <person name="Durnford D.G."/>
            <person name="Fast N.M."/>
            <person name="Green B.R."/>
            <person name="Grisdale C."/>
            <person name="Hempe F."/>
            <person name="Henrissat B."/>
            <person name="Hoppner M.P."/>
            <person name="Ishida K.-I."/>
            <person name="Kim E."/>
            <person name="Koreny L."/>
            <person name="Kroth P.G."/>
            <person name="Liu Y."/>
            <person name="Malik S.-B."/>
            <person name="Maier U.G."/>
            <person name="McRose D."/>
            <person name="Mock T."/>
            <person name="Neilson J.A."/>
            <person name="Onodera N.T."/>
            <person name="Poole A.M."/>
            <person name="Pritham E.J."/>
            <person name="Richards T.A."/>
            <person name="Rocap G."/>
            <person name="Roy S.W."/>
            <person name="Sarai C."/>
            <person name="Schaack S."/>
            <person name="Shirato S."/>
            <person name="Slamovits C.H."/>
            <person name="Spencer D.F."/>
            <person name="Suzuki S."/>
            <person name="Worden A.Z."/>
            <person name="Zauner S."/>
            <person name="Barry K."/>
            <person name="Bell C."/>
            <person name="Bharti A.K."/>
            <person name="Crow J.A."/>
            <person name="Grimwood J."/>
            <person name="Kramer R."/>
            <person name="Lindquist E."/>
            <person name="Lucas S."/>
            <person name="Salamov A."/>
            <person name="McFadden G.I."/>
            <person name="Lane C.E."/>
            <person name="Keeling P.J."/>
            <person name="Gray M.W."/>
            <person name="Grigoriev I.V."/>
            <person name="Archibald J.M."/>
        </authorList>
    </citation>
    <scope>NUCLEOTIDE SEQUENCE</scope>
    <source>
        <strain evidence="5">CCMP2712</strain>
    </source>
</reference>
<dbReference type="PaxDb" id="55529-EKX37694"/>
<reference evidence="3 5" key="1">
    <citation type="journal article" date="2012" name="Nature">
        <title>Algal genomes reveal evolutionary mosaicism and the fate of nucleomorphs.</title>
        <authorList>
            <consortium name="DOE Joint Genome Institute"/>
            <person name="Curtis B.A."/>
            <person name="Tanifuji G."/>
            <person name="Burki F."/>
            <person name="Gruber A."/>
            <person name="Irimia M."/>
            <person name="Maruyama S."/>
            <person name="Arias M.C."/>
            <person name="Ball S.G."/>
            <person name="Gile G.H."/>
            <person name="Hirakawa Y."/>
            <person name="Hopkins J.F."/>
            <person name="Kuo A."/>
            <person name="Rensing S.A."/>
            <person name="Schmutz J."/>
            <person name="Symeonidi A."/>
            <person name="Elias M."/>
            <person name="Eveleigh R.J."/>
            <person name="Herman E.K."/>
            <person name="Klute M.J."/>
            <person name="Nakayama T."/>
            <person name="Obornik M."/>
            <person name="Reyes-Prieto A."/>
            <person name="Armbrust E.V."/>
            <person name="Aves S.J."/>
            <person name="Beiko R.G."/>
            <person name="Coutinho P."/>
            <person name="Dacks J.B."/>
            <person name="Durnford D.G."/>
            <person name="Fast N.M."/>
            <person name="Green B.R."/>
            <person name="Grisdale C.J."/>
            <person name="Hempel F."/>
            <person name="Henrissat B."/>
            <person name="Hoppner M.P."/>
            <person name="Ishida K."/>
            <person name="Kim E."/>
            <person name="Koreny L."/>
            <person name="Kroth P.G."/>
            <person name="Liu Y."/>
            <person name="Malik S.B."/>
            <person name="Maier U.G."/>
            <person name="McRose D."/>
            <person name="Mock T."/>
            <person name="Neilson J.A."/>
            <person name="Onodera N.T."/>
            <person name="Poole A.M."/>
            <person name="Pritham E.J."/>
            <person name="Richards T.A."/>
            <person name="Rocap G."/>
            <person name="Roy S.W."/>
            <person name="Sarai C."/>
            <person name="Schaack S."/>
            <person name="Shirato S."/>
            <person name="Slamovits C.H."/>
            <person name="Spencer D.F."/>
            <person name="Suzuki S."/>
            <person name="Worden A.Z."/>
            <person name="Zauner S."/>
            <person name="Barry K."/>
            <person name="Bell C."/>
            <person name="Bharti A.K."/>
            <person name="Crow J.A."/>
            <person name="Grimwood J."/>
            <person name="Kramer R."/>
            <person name="Lindquist E."/>
            <person name="Lucas S."/>
            <person name="Salamov A."/>
            <person name="McFadden G.I."/>
            <person name="Lane C.E."/>
            <person name="Keeling P.J."/>
            <person name="Gray M.W."/>
            <person name="Grigoriev I.V."/>
            <person name="Archibald J.M."/>
        </authorList>
    </citation>
    <scope>NUCLEOTIDE SEQUENCE</scope>
    <source>
        <strain evidence="3 5">CCMP2712</strain>
    </source>
</reference>
<dbReference type="EnsemblProtists" id="EKX37694">
    <property type="protein sequence ID" value="EKX37694"/>
    <property type="gene ID" value="GUITHDRAFT_116170"/>
</dbReference>
<evidence type="ECO:0000313" key="3">
    <source>
        <dbReference type="EMBL" id="EKX37694.1"/>
    </source>
</evidence>
<gene>
    <name evidence="3" type="ORF">GUITHDRAFT_116170</name>
</gene>
<dbReference type="KEGG" id="gtt:GUITHDRAFT_116170"/>
<dbReference type="RefSeq" id="XP_005824674.1">
    <property type="nucleotide sequence ID" value="XM_005824617.1"/>
</dbReference>
<feature type="coiled-coil region" evidence="1">
    <location>
        <begin position="130"/>
        <end position="202"/>
    </location>
</feature>
<dbReference type="AlphaFoldDB" id="L1IP82"/>
<keyword evidence="1" id="KW-0175">Coiled coil</keyword>
<protein>
    <submittedName>
        <fullName evidence="3 4">Uncharacterized protein</fullName>
    </submittedName>
</protein>
<dbReference type="EMBL" id="JH993056">
    <property type="protein sequence ID" value="EKX37694.1"/>
    <property type="molecule type" value="Genomic_DNA"/>
</dbReference>
<feature type="coiled-coil region" evidence="1">
    <location>
        <begin position="20"/>
        <end position="71"/>
    </location>
</feature>
<dbReference type="GeneID" id="17294417"/>
<dbReference type="HOGENOM" id="CLU_807646_0_0_1"/>